<dbReference type="Proteomes" id="UP000766486">
    <property type="component" value="Unassembled WGS sequence"/>
</dbReference>
<name>A0ABY6UHC1_BIOOC</name>
<comment type="caution">
    <text evidence="1">The sequence shown here is derived from an EMBL/GenBank/DDBJ whole genome shotgun (WGS) entry which is preliminary data.</text>
</comment>
<dbReference type="EMBL" id="CABFNS010000800">
    <property type="protein sequence ID" value="VUC29446.1"/>
    <property type="molecule type" value="Genomic_DNA"/>
</dbReference>
<proteinExistence type="predicted"/>
<keyword evidence="2" id="KW-1185">Reference proteome</keyword>
<protein>
    <submittedName>
        <fullName evidence="1">Uncharacterized protein</fullName>
    </submittedName>
</protein>
<sequence length="173" mass="19166">MPDIKANLHEKFAKLPYSLNPTLAGSTVSPSSYNPICFTRFGGKAGKLLPSLSRVHGTLNTTIVFSYEPDDGHPLRSWPVGYEYKAASEPSFEIDSKGGERFVRAVITMEAVKLKPNEDLFIHGVLSAAAFITNRGREYKFYNYGPQYGGDLIDTELEFPPLERITGIYGVPD</sequence>
<gene>
    <name evidence="1" type="ORF">CLO192961_LOCUS259001</name>
</gene>
<organism evidence="1 2">
    <name type="scientific">Bionectria ochroleuca</name>
    <name type="common">Gliocladium roseum</name>
    <dbReference type="NCBI Taxonomy" id="29856"/>
    <lineage>
        <taxon>Eukaryota</taxon>
        <taxon>Fungi</taxon>
        <taxon>Dikarya</taxon>
        <taxon>Ascomycota</taxon>
        <taxon>Pezizomycotina</taxon>
        <taxon>Sordariomycetes</taxon>
        <taxon>Hypocreomycetidae</taxon>
        <taxon>Hypocreales</taxon>
        <taxon>Bionectriaceae</taxon>
        <taxon>Clonostachys</taxon>
    </lineage>
</organism>
<reference evidence="1 2" key="1">
    <citation type="submission" date="2019-06" db="EMBL/GenBank/DDBJ databases">
        <authorList>
            <person name="Broberg M."/>
        </authorList>
    </citation>
    <scope>NUCLEOTIDE SEQUENCE [LARGE SCALE GENOMIC DNA]</scope>
</reference>
<evidence type="ECO:0000313" key="2">
    <source>
        <dbReference type="Proteomes" id="UP000766486"/>
    </source>
</evidence>
<accession>A0ABY6UHC1</accession>
<evidence type="ECO:0000313" key="1">
    <source>
        <dbReference type="EMBL" id="VUC29446.1"/>
    </source>
</evidence>